<accession>A0A1T1GPZ1</accession>
<evidence type="ECO:0000313" key="2">
    <source>
        <dbReference type="EMBL" id="OOV79648.1"/>
    </source>
</evidence>
<dbReference type="PROSITE" id="PS51186">
    <property type="entry name" value="GNAT"/>
    <property type="match status" value="1"/>
</dbReference>
<dbReference type="Pfam" id="PF13508">
    <property type="entry name" value="Acetyltransf_7"/>
    <property type="match status" value="1"/>
</dbReference>
<organism evidence="2 3">
    <name type="scientific">Acinetobacter amyesii</name>
    <dbReference type="NCBI Taxonomy" id="2942470"/>
    <lineage>
        <taxon>Bacteria</taxon>
        <taxon>Pseudomonadati</taxon>
        <taxon>Pseudomonadota</taxon>
        <taxon>Gammaproteobacteria</taxon>
        <taxon>Moraxellales</taxon>
        <taxon>Moraxellaceae</taxon>
        <taxon>Acinetobacter</taxon>
    </lineage>
</organism>
<dbReference type="EMBL" id="MVKX01000013">
    <property type="protein sequence ID" value="OOV79648.1"/>
    <property type="molecule type" value="Genomic_DNA"/>
</dbReference>
<evidence type="ECO:0000313" key="3">
    <source>
        <dbReference type="Proteomes" id="UP000191160"/>
    </source>
</evidence>
<evidence type="ECO:0000259" key="1">
    <source>
        <dbReference type="PROSITE" id="PS51186"/>
    </source>
</evidence>
<dbReference type="InterPro" id="IPR016181">
    <property type="entry name" value="Acyl_CoA_acyltransferase"/>
</dbReference>
<gene>
    <name evidence="2" type="ORF">B1202_15960</name>
</gene>
<keyword evidence="2" id="KW-0808">Transferase</keyword>
<proteinExistence type="predicted"/>
<dbReference type="RefSeq" id="WP_078191585.1">
    <property type="nucleotide sequence ID" value="NZ_JAMCOZ010000011.1"/>
</dbReference>
<dbReference type="GO" id="GO:0016747">
    <property type="term" value="F:acyltransferase activity, transferring groups other than amino-acyl groups"/>
    <property type="evidence" value="ECO:0007669"/>
    <property type="project" value="InterPro"/>
</dbReference>
<name>A0A1T1GPZ1_9GAMM</name>
<dbReference type="InterPro" id="IPR000182">
    <property type="entry name" value="GNAT_dom"/>
</dbReference>
<reference evidence="2 3" key="1">
    <citation type="submission" date="2017-02" db="EMBL/GenBank/DDBJ databases">
        <title>Acinetobacter sp. ANC 4945, whole genome shotgun sequencing project.</title>
        <authorList>
            <person name="Radolfova-Krizova L."/>
            <person name="Al Atrouni A."/>
            <person name="Nemec A."/>
        </authorList>
    </citation>
    <scope>NUCLEOTIDE SEQUENCE [LARGE SCALE GENOMIC DNA]</scope>
    <source>
        <strain evidence="2 3">ANC 4945</strain>
    </source>
</reference>
<keyword evidence="3" id="KW-1185">Reference proteome</keyword>
<sequence length="155" mass="17740">MYRIEHARILDIPELLEIAVQFWNESPNYKKRPVNLDKVKTQLQALILFPTQGCVLVVKDDNDKIIGVFVGGLQEEWQADSLMAFDYCLFVRANNRGGRAAYMLITAFKEWAKQAGADWIQCGTATGIQTDKTINFYTKMGFEHTGIFLEMKLLK</sequence>
<feature type="domain" description="N-acetyltransferase" evidence="1">
    <location>
        <begin position="2"/>
        <end position="155"/>
    </location>
</feature>
<dbReference type="Gene3D" id="3.40.630.30">
    <property type="match status" value="1"/>
</dbReference>
<dbReference type="Proteomes" id="UP000191160">
    <property type="component" value="Unassembled WGS sequence"/>
</dbReference>
<dbReference type="AlphaFoldDB" id="A0A1T1GPZ1"/>
<dbReference type="SUPFAM" id="SSF55729">
    <property type="entry name" value="Acyl-CoA N-acyltransferases (Nat)"/>
    <property type="match status" value="1"/>
</dbReference>
<comment type="caution">
    <text evidence="2">The sequence shown here is derived from an EMBL/GenBank/DDBJ whole genome shotgun (WGS) entry which is preliminary data.</text>
</comment>
<protein>
    <submittedName>
        <fullName evidence="2">GNAT family N-acetyltransferase</fullName>
    </submittedName>
</protein>